<sequence length="226" mass="24751">MVQGENTLIQQAEALVKEHMANLVDRVRRTSLKLANALKSDSHAASEGFSDPDMLLVELVALFHDMADAKYAATSSLESTLSPFLASEAATTLLTAQQISLLLTIIPRISWSTEKKLRAAGKWDDLMQEMQQNGGWSELAVVQDADRLDAIGAFGIMRCCAYSSATNRPLYVPADAATAAHGADAHQTLVDSSAIQHFHDKLLHIKDRMKVCTRLYLTIELLVVDD</sequence>
<name>A0ACC2XV53_9TREE</name>
<evidence type="ECO:0000313" key="2">
    <source>
        <dbReference type="Proteomes" id="UP001234202"/>
    </source>
</evidence>
<proteinExistence type="predicted"/>
<keyword evidence="2" id="KW-1185">Reference proteome</keyword>
<comment type="caution">
    <text evidence="1">The sequence shown here is derived from an EMBL/GenBank/DDBJ whole genome shotgun (WGS) entry which is preliminary data.</text>
</comment>
<evidence type="ECO:0000313" key="1">
    <source>
        <dbReference type="EMBL" id="KAJ9127898.1"/>
    </source>
</evidence>
<accession>A0ACC2XV53</accession>
<gene>
    <name evidence="1" type="ORF">QFC24_000183</name>
</gene>
<dbReference type="EMBL" id="JASBWV010000001">
    <property type="protein sequence ID" value="KAJ9127898.1"/>
    <property type="molecule type" value="Genomic_DNA"/>
</dbReference>
<organism evidence="1 2">
    <name type="scientific">Naganishia onofrii</name>
    <dbReference type="NCBI Taxonomy" id="1851511"/>
    <lineage>
        <taxon>Eukaryota</taxon>
        <taxon>Fungi</taxon>
        <taxon>Dikarya</taxon>
        <taxon>Basidiomycota</taxon>
        <taxon>Agaricomycotina</taxon>
        <taxon>Tremellomycetes</taxon>
        <taxon>Filobasidiales</taxon>
        <taxon>Filobasidiaceae</taxon>
        <taxon>Naganishia</taxon>
    </lineage>
</organism>
<protein>
    <submittedName>
        <fullName evidence="1">Uncharacterized protein</fullName>
    </submittedName>
</protein>
<reference evidence="1" key="1">
    <citation type="submission" date="2023-04" db="EMBL/GenBank/DDBJ databases">
        <title>Draft Genome sequencing of Naganishia species isolated from polar environments using Oxford Nanopore Technology.</title>
        <authorList>
            <person name="Leo P."/>
            <person name="Venkateswaran K."/>
        </authorList>
    </citation>
    <scope>NUCLEOTIDE SEQUENCE</scope>
    <source>
        <strain evidence="1">DBVPG 5303</strain>
    </source>
</reference>
<dbReference type="Proteomes" id="UP001234202">
    <property type="component" value="Unassembled WGS sequence"/>
</dbReference>